<comment type="cofactor">
    <cofactor evidence="11">
        <name>Zn(2+)</name>
        <dbReference type="ChEBI" id="CHEBI:29105"/>
    </cofactor>
    <text evidence="11">Binds 1 zinc ion per subunit.</text>
</comment>
<evidence type="ECO:0000256" key="3">
    <source>
        <dbReference type="ARBA" id="ARBA00022670"/>
    </source>
</evidence>
<keyword evidence="3 11" id="KW-0645">Protease</keyword>
<feature type="domain" description="Peptidase M48" evidence="13">
    <location>
        <begin position="88"/>
        <end position="286"/>
    </location>
</feature>
<comment type="subcellular location">
    <subcellularLocation>
        <location evidence="1">Cell membrane</location>
        <topology evidence="1">Multi-pass membrane protein</topology>
    </subcellularLocation>
</comment>
<keyword evidence="8 12" id="KW-1133">Transmembrane helix</keyword>
<name>A0A2P7S6M6_9HYPH</name>
<evidence type="ECO:0000256" key="9">
    <source>
        <dbReference type="ARBA" id="ARBA00023049"/>
    </source>
</evidence>
<keyword evidence="15" id="KW-1185">Reference proteome</keyword>
<feature type="transmembrane region" description="Helical" evidence="12">
    <location>
        <begin position="47"/>
        <end position="64"/>
    </location>
</feature>
<keyword evidence="9 11" id="KW-0482">Metalloprotease</keyword>
<evidence type="ECO:0000256" key="2">
    <source>
        <dbReference type="ARBA" id="ARBA00022475"/>
    </source>
</evidence>
<feature type="transmembrane region" description="Helical" evidence="12">
    <location>
        <begin position="169"/>
        <end position="190"/>
    </location>
</feature>
<evidence type="ECO:0000256" key="11">
    <source>
        <dbReference type="RuleBase" id="RU003983"/>
    </source>
</evidence>
<keyword evidence="10 12" id="KW-0472">Membrane</keyword>
<protein>
    <submittedName>
        <fullName evidence="14">Peptidase M48 Ste24p</fullName>
    </submittedName>
</protein>
<dbReference type="OrthoDB" id="15218at2"/>
<dbReference type="PANTHER" id="PTHR43221:SF1">
    <property type="entry name" value="PROTEASE HTPX"/>
    <property type="match status" value="1"/>
</dbReference>
<evidence type="ECO:0000256" key="4">
    <source>
        <dbReference type="ARBA" id="ARBA00022692"/>
    </source>
</evidence>
<comment type="similarity">
    <text evidence="11">Belongs to the peptidase M48 family.</text>
</comment>
<dbReference type="CDD" id="cd07339">
    <property type="entry name" value="M48B_HtpX_like"/>
    <property type="match status" value="1"/>
</dbReference>
<evidence type="ECO:0000256" key="1">
    <source>
        <dbReference type="ARBA" id="ARBA00004651"/>
    </source>
</evidence>
<evidence type="ECO:0000313" key="15">
    <source>
        <dbReference type="Proteomes" id="UP000241229"/>
    </source>
</evidence>
<evidence type="ECO:0000256" key="8">
    <source>
        <dbReference type="ARBA" id="ARBA00022989"/>
    </source>
</evidence>
<organism evidence="14 15">
    <name type="scientific">Kumtagia ephedrae</name>
    <dbReference type="NCBI Taxonomy" id="2116701"/>
    <lineage>
        <taxon>Bacteria</taxon>
        <taxon>Pseudomonadati</taxon>
        <taxon>Pseudomonadota</taxon>
        <taxon>Alphaproteobacteria</taxon>
        <taxon>Hyphomicrobiales</taxon>
        <taxon>Phyllobacteriaceae</taxon>
        <taxon>Kumtagia</taxon>
    </lineage>
</organism>
<feature type="transmembrane region" description="Helical" evidence="12">
    <location>
        <begin position="196"/>
        <end position="214"/>
    </location>
</feature>
<accession>A0A2P7S6M6</accession>
<keyword evidence="6 11" id="KW-0378">Hydrolase</keyword>
<dbReference type="EMBL" id="PXYK01000015">
    <property type="protein sequence ID" value="PSJ58107.1"/>
    <property type="molecule type" value="Genomic_DNA"/>
</dbReference>
<evidence type="ECO:0000256" key="12">
    <source>
        <dbReference type="SAM" id="Phobius"/>
    </source>
</evidence>
<keyword evidence="7 11" id="KW-0862">Zinc</keyword>
<keyword evidence="4 12" id="KW-0812">Transmembrane</keyword>
<dbReference type="Pfam" id="PF01435">
    <property type="entry name" value="Peptidase_M48"/>
    <property type="match status" value="1"/>
</dbReference>
<proteinExistence type="inferred from homology"/>
<reference evidence="14 15" key="1">
    <citation type="submission" date="2018-03" db="EMBL/GenBank/DDBJ databases">
        <title>The draft genome of Mesorhizobium sp. 6GN-30.</title>
        <authorList>
            <person name="Liu L."/>
            <person name="Li L."/>
            <person name="Wang T."/>
            <person name="Zhang X."/>
            <person name="Liang L."/>
        </authorList>
    </citation>
    <scope>NUCLEOTIDE SEQUENCE [LARGE SCALE GENOMIC DNA]</scope>
    <source>
        <strain evidence="14 15">6GN30</strain>
    </source>
</reference>
<dbReference type="Proteomes" id="UP000241229">
    <property type="component" value="Unassembled WGS sequence"/>
</dbReference>
<dbReference type="AlphaFoldDB" id="A0A2P7S6M6"/>
<dbReference type="GO" id="GO:0046872">
    <property type="term" value="F:metal ion binding"/>
    <property type="evidence" value="ECO:0007669"/>
    <property type="project" value="UniProtKB-KW"/>
</dbReference>
<dbReference type="InterPro" id="IPR001915">
    <property type="entry name" value="Peptidase_M48"/>
</dbReference>
<gene>
    <name evidence="14" type="ORF">C7I84_16465</name>
</gene>
<keyword evidence="2" id="KW-1003">Cell membrane</keyword>
<evidence type="ECO:0000256" key="10">
    <source>
        <dbReference type="ARBA" id="ARBA00023136"/>
    </source>
</evidence>
<dbReference type="PANTHER" id="PTHR43221">
    <property type="entry name" value="PROTEASE HTPX"/>
    <property type="match status" value="1"/>
</dbReference>
<dbReference type="GO" id="GO:0006508">
    <property type="term" value="P:proteolysis"/>
    <property type="evidence" value="ECO:0007669"/>
    <property type="project" value="UniProtKB-KW"/>
</dbReference>
<dbReference type="InterPro" id="IPR050083">
    <property type="entry name" value="HtpX_protease"/>
</dbReference>
<comment type="caution">
    <text evidence="14">The sequence shown here is derived from an EMBL/GenBank/DDBJ whole genome shotgun (WGS) entry which is preliminary data.</text>
</comment>
<feature type="transmembrane region" description="Helical" evidence="12">
    <location>
        <begin position="20"/>
        <end position="41"/>
    </location>
</feature>
<evidence type="ECO:0000256" key="5">
    <source>
        <dbReference type="ARBA" id="ARBA00022723"/>
    </source>
</evidence>
<sequence>MTATTTINPAALRRHRFVNALHTGILAGGSLLLLAVTAWVFGGLSGVIFAVIFGAVSLAAVRRISPQMVLSMYKARPVTEASFPAGVRILRMLAERAELPAVPKLYVIPSQMLNAFAVGRRDDSVIAVTDALARRLTTRELAGVLAHEVSHIAHEDIKVMALADIVSRFTSVMSTVGLFTLLINLGGLFGGAGEQVPWLAVLVLLAAPTIGGLLQMALSRTREFDADFGAAVLTGDPDGLASALRKLERARGRLWEGILLPGGRVPDPSVLRTHPATEDRLARLAALKAEMGQAAGPVVIALPPTPPQPMPTPRRSIIPSIRERRGLRPRSPLYGTFFAPLADLDDQPGCETSLNAPDGIPRIRLTRGGVWW</sequence>
<evidence type="ECO:0000256" key="6">
    <source>
        <dbReference type="ARBA" id="ARBA00022801"/>
    </source>
</evidence>
<evidence type="ECO:0000259" key="13">
    <source>
        <dbReference type="Pfam" id="PF01435"/>
    </source>
</evidence>
<evidence type="ECO:0000256" key="7">
    <source>
        <dbReference type="ARBA" id="ARBA00022833"/>
    </source>
</evidence>
<dbReference type="GO" id="GO:0005886">
    <property type="term" value="C:plasma membrane"/>
    <property type="evidence" value="ECO:0007669"/>
    <property type="project" value="UniProtKB-SubCell"/>
</dbReference>
<evidence type="ECO:0000313" key="14">
    <source>
        <dbReference type="EMBL" id="PSJ58107.1"/>
    </source>
</evidence>
<dbReference type="GO" id="GO:0004222">
    <property type="term" value="F:metalloendopeptidase activity"/>
    <property type="evidence" value="ECO:0007669"/>
    <property type="project" value="InterPro"/>
</dbReference>
<dbReference type="Gene3D" id="3.30.2010.10">
    <property type="entry name" value="Metalloproteases ('zincins'), catalytic domain"/>
    <property type="match status" value="1"/>
</dbReference>
<keyword evidence="5" id="KW-0479">Metal-binding</keyword>